<evidence type="ECO:0000256" key="20">
    <source>
        <dbReference type="PROSITE-ProRule" id="PRU10141"/>
    </source>
</evidence>
<dbReference type="SMART" id="SM00179">
    <property type="entry name" value="EGF_CA"/>
    <property type="match status" value="1"/>
</dbReference>
<dbReference type="InterPro" id="IPR025287">
    <property type="entry name" value="WAK_GUB"/>
</dbReference>
<evidence type="ECO:0000256" key="18">
    <source>
        <dbReference type="ARBA" id="ARBA00058961"/>
    </source>
</evidence>
<accession>A0AAJ6UDG1</accession>
<feature type="non-terminal residue" evidence="25">
    <location>
        <position position="749"/>
    </location>
</feature>
<protein>
    <submittedName>
        <fullName evidence="25">LOW QUALITY PROTEIN: putative wall-associated receptor kinase-like 16</fullName>
    </submittedName>
</protein>
<keyword evidence="2" id="KW-0723">Serine/threonine-protein kinase</keyword>
<keyword evidence="12" id="KW-1133">Transmembrane helix</keyword>
<evidence type="ECO:0000256" key="2">
    <source>
        <dbReference type="ARBA" id="ARBA00022527"/>
    </source>
</evidence>
<evidence type="ECO:0000256" key="21">
    <source>
        <dbReference type="SAM" id="SignalP"/>
    </source>
</evidence>
<keyword evidence="4" id="KW-0597">Phosphoprotein</keyword>
<dbReference type="Pfam" id="PF07645">
    <property type="entry name" value="EGF_CA"/>
    <property type="match status" value="1"/>
</dbReference>
<evidence type="ECO:0000256" key="19">
    <source>
        <dbReference type="PROSITE-ProRule" id="PRU00076"/>
    </source>
</evidence>
<keyword evidence="3 19" id="KW-0245">EGF-like domain</keyword>
<keyword evidence="10" id="KW-0418">Kinase</keyword>
<dbReference type="PROSITE" id="PS00010">
    <property type="entry name" value="ASX_HYDROXYL"/>
    <property type="match status" value="1"/>
</dbReference>
<dbReference type="Gene3D" id="3.30.200.20">
    <property type="entry name" value="Phosphorylase Kinase, domain 1"/>
    <property type="match status" value="1"/>
</dbReference>
<dbReference type="InterPro" id="IPR011009">
    <property type="entry name" value="Kinase-like_dom_sf"/>
</dbReference>
<dbReference type="InterPro" id="IPR000742">
    <property type="entry name" value="EGF"/>
</dbReference>
<name>A0AAJ6UDG1_POPEU</name>
<dbReference type="GO" id="GO:0004674">
    <property type="term" value="F:protein serine/threonine kinase activity"/>
    <property type="evidence" value="ECO:0007669"/>
    <property type="project" value="UniProtKB-KW"/>
</dbReference>
<dbReference type="InterPro" id="IPR001245">
    <property type="entry name" value="Ser-Thr/Tyr_kinase_cat_dom"/>
</dbReference>
<keyword evidence="8" id="KW-0677">Repeat</keyword>
<evidence type="ECO:0000256" key="1">
    <source>
        <dbReference type="ARBA" id="ARBA00004479"/>
    </source>
</evidence>
<evidence type="ECO:0000256" key="10">
    <source>
        <dbReference type="ARBA" id="ARBA00022777"/>
    </source>
</evidence>
<comment type="function">
    <text evidence="18">Serine/threonine-protein kinase that may function as a signaling receptor of extracellular matrix component. Binding to pectin may have significance in the control of cell expansion, morphogenesis and development.</text>
</comment>
<feature type="domain" description="EGF-like" evidence="23">
    <location>
        <begin position="293"/>
        <end position="328"/>
    </location>
</feature>
<dbReference type="SUPFAM" id="SSF57196">
    <property type="entry name" value="EGF/Laminin"/>
    <property type="match status" value="1"/>
</dbReference>
<feature type="chain" id="PRO_5042546262" evidence="21">
    <location>
        <begin position="19"/>
        <end position="749"/>
    </location>
</feature>
<comment type="caution">
    <text evidence="19">Lacks conserved residue(s) required for the propagation of feature annotation.</text>
</comment>
<proteinExistence type="predicted"/>
<feature type="binding site" evidence="20">
    <location>
        <position position="451"/>
    </location>
    <ligand>
        <name>ATP</name>
        <dbReference type="ChEBI" id="CHEBI:30616"/>
    </ligand>
</feature>
<dbReference type="SUPFAM" id="SSF56112">
    <property type="entry name" value="Protein kinase-like (PK-like)"/>
    <property type="match status" value="1"/>
</dbReference>
<dbReference type="SMART" id="SM00181">
    <property type="entry name" value="EGF"/>
    <property type="match status" value="2"/>
</dbReference>
<evidence type="ECO:0000256" key="17">
    <source>
        <dbReference type="ARBA" id="ARBA00047951"/>
    </source>
</evidence>
<dbReference type="InterPro" id="IPR001881">
    <property type="entry name" value="EGF-like_Ca-bd_dom"/>
</dbReference>
<evidence type="ECO:0000256" key="12">
    <source>
        <dbReference type="ARBA" id="ARBA00022989"/>
    </source>
</evidence>
<dbReference type="Proteomes" id="UP000694918">
    <property type="component" value="Unplaced"/>
</dbReference>
<dbReference type="InterPro" id="IPR018097">
    <property type="entry name" value="EGF_Ca-bd_CS"/>
</dbReference>
<keyword evidence="24" id="KW-1185">Reference proteome</keyword>
<evidence type="ECO:0000259" key="23">
    <source>
        <dbReference type="PROSITE" id="PS50026"/>
    </source>
</evidence>
<gene>
    <name evidence="25" type="primary">LOC105127908</name>
</gene>
<dbReference type="Pfam" id="PF13947">
    <property type="entry name" value="GUB_WAK_bind"/>
    <property type="match status" value="1"/>
</dbReference>
<keyword evidence="14 19" id="KW-1015">Disulfide bond</keyword>
<dbReference type="CDD" id="cd14066">
    <property type="entry name" value="STKc_IRAK"/>
    <property type="match status" value="1"/>
</dbReference>
<evidence type="ECO:0000256" key="7">
    <source>
        <dbReference type="ARBA" id="ARBA00022729"/>
    </source>
</evidence>
<comment type="catalytic activity">
    <reaction evidence="16">
        <text>L-seryl-[protein] + ATP = O-phospho-L-seryl-[protein] + ADP + H(+)</text>
        <dbReference type="Rhea" id="RHEA:17989"/>
        <dbReference type="Rhea" id="RHEA-COMP:9863"/>
        <dbReference type="Rhea" id="RHEA-COMP:11604"/>
        <dbReference type="ChEBI" id="CHEBI:15378"/>
        <dbReference type="ChEBI" id="CHEBI:29999"/>
        <dbReference type="ChEBI" id="CHEBI:30616"/>
        <dbReference type="ChEBI" id="CHEBI:83421"/>
        <dbReference type="ChEBI" id="CHEBI:456216"/>
    </reaction>
</comment>
<evidence type="ECO:0000256" key="8">
    <source>
        <dbReference type="ARBA" id="ARBA00022737"/>
    </source>
</evidence>
<comment type="subcellular location">
    <subcellularLocation>
        <location evidence="1">Membrane</location>
        <topology evidence="1">Single-pass type I membrane protein</topology>
    </subcellularLocation>
</comment>
<dbReference type="KEGG" id="peu:105127908"/>
<organism evidence="24 25">
    <name type="scientific">Populus euphratica</name>
    <name type="common">Euphrates poplar</name>
    <dbReference type="NCBI Taxonomy" id="75702"/>
    <lineage>
        <taxon>Eukaryota</taxon>
        <taxon>Viridiplantae</taxon>
        <taxon>Streptophyta</taxon>
        <taxon>Embryophyta</taxon>
        <taxon>Tracheophyta</taxon>
        <taxon>Spermatophyta</taxon>
        <taxon>Magnoliopsida</taxon>
        <taxon>eudicotyledons</taxon>
        <taxon>Gunneridae</taxon>
        <taxon>Pentapetalae</taxon>
        <taxon>rosids</taxon>
        <taxon>fabids</taxon>
        <taxon>Malpighiales</taxon>
        <taxon>Salicaceae</taxon>
        <taxon>Saliceae</taxon>
        <taxon>Populus</taxon>
    </lineage>
</organism>
<keyword evidence="9 20" id="KW-0547">Nucleotide-binding</keyword>
<evidence type="ECO:0000256" key="15">
    <source>
        <dbReference type="ARBA" id="ARBA00023180"/>
    </source>
</evidence>
<evidence type="ECO:0000259" key="22">
    <source>
        <dbReference type="PROSITE" id="PS50011"/>
    </source>
</evidence>
<dbReference type="AlphaFoldDB" id="A0AAJ6UDG1"/>
<evidence type="ECO:0000256" key="9">
    <source>
        <dbReference type="ARBA" id="ARBA00022741"/>
    </source>
</evidence>
<dbReference type="PANTHER" id="PTHR27005:SF468">
    <property type="entry name" value="OS01G0310500 PROTEIN"/>
    <property type="match status" value="1"/>
</dbReference>
<reference evidence="25" key="1">
    <citation type="submission" date="2025-08" db="UniProtKB">
        <authorList>
            <consortium name="RefSeq"/>
        </authorList>
    </citation>
    <scope>IDENTIFICATION</scope>
</reference>
<feature type="domain" description="Protein kinase" evidence="22">
    <location>
        <begin position="422"/>
        <end position="704"/>
    </location>
</feature>
<sequence length="749" mass="83540">MGIRGMALQFTIMGAVLAAVTAATEFPRAKPGCQDRCGNVSIPYPFGTENDCYYDHRFLITCNHTLNPPKAFLNTSNINVMEIALEGKLHILKYIAKECYDASGRTLRIIPSFTLAYFIISDADNMFVSIGCDSVASLNGNFKAAGSTENEYVVGCTSLCNSLKYVRNDTCSGIGCCQTSLAKGVNKFNLTVSSRKNHTGILNFRSCSYAFVIEEKKFNFSRSYLRDLKNVDKLPMVVDWSIGKNSCAEVKKSSKNACQGNSTCYDPDSGYGYLCRCLDGYRGNPYLPNGCLDIDECTDATVNNNCTHICTNLQGNYTCSCPKGYHGDGRKNGEGCIRHRSLVIQVAVGNGVVVTSLLMEITWLYWGYSKWKLMKLKEKFFRRQNVGPMLEQQLSRREGPVTETAKIVEFVASKLEKATDKYHESRILGRGGFGIVYKGTLTDGRTVAIKKSKTIDHSQIEQFINEVVVLYQINHRNVVKLLGCCLETEVPLLVYEYVANGTLYDHIHDKSKVSALTWEIRLKIASETAGVLSYLHSAASVPIIHRDVKSTNILPDNSYTAKVSDFGTSRLIPLDQVELSTMVRGTLGYLDPEYLHTSQLTDKSDVYSFGVVLVELLTGMKAISFHKPEGERNLSSYFLCALKEDRLVLILQDCMVNQDNIWQLKEVANIAKKCLRVKGEERPNMKKVALELEGLRTSAKHPWTNDESNVEDTEYLLGKSVETARFEEMVGTSAGYHSLQNYLMQSLDG</sequence>
<keyword evidence="11 20" id="KW-0067">ATP-binding</keyword>
<evidence type="ECO:0000256" key="13">
    <source>
        <dbReference type="ARBA" id="ARBA00023136"/>
    </source>
</evidence>
<evidence type="ECO:0000256" key="4">
    <source>
        <dbReference type="ARBA" id="ARBA00022553"/>
    </source>
</evidence>
<dbReference type="InterPro" id="IPR017441">
    <property type="entry name" value="Protein_kinase_ATP_BS"/>
</dbReference>
<dbReference type="FunFam" id="1.10.510.10:FF:000084">
    <property type="entry name" value="Wall-associated receptor kinase 2"/>
    <property type="match status" value="1"/>
</dbReference>
<dbReference type="PANTHER" id="PTHR27005">
    <property type="entry name" value="WALL-ASSOCIATED RECEPTOR KINASE-LIKE 21"/>
    <property type="match status" value="1"/>
</dbReference>
<keyword evidence="7 21" id="KW-0732">Signal</keyword>
<dbReference type="RefSeq" id="XP_011027690.1">
    <property type="nucleotide sequence ID" value="XM_011029388.1"/>
</dbReference>
<evidence type="ECO:0000313" key="25">
    <source>
        <dbReference type="RefSeq" id="XP_011027690.1"/>
    </source>
</evidence>
<dbReference type="GO" id="GO:0005886">
    <property type="term" value="C:plasma membrane"/>
    <property type="evidence" value="ECO:0007669"/>
    <property type="project" value="TreeGrafter"/>
</dbReference>
<dbReference type="PROSITE" id="PS50011">
    <property type="entry name" value="PROTEIN_KINASE_DOM"/>
    <property type="match status" value="1"/>
</dbReference>
<feature type="disulfide bond" evidence="19">
    <location>
        <begin position="258"/>
        <end position="275"/>
    </location>
</feature>
<dbReference type="FunFam" id="3.30.200.20:FF:000043">
    <property type="entry name" value="Wall-associated receptor kinase 2"/>
    <property type="match status" value="1"/>
</dbReference>
<dbReference type="SMART" id="SM00220">
    <property type="entry name" value="S_TKc"/>
    <property type="match status" value="1"/>
</dbReference>
<keyword evidence="6" id="KW-0812">Transmembrane</keyword>
<dbReference type="CDD" id="cd00054">
    <property type="entry name" value="EGF_CA"/>
    <property type="match status" value="1"/>
</dbReference>
<feature type="domain" description="EGF-like" evidence="23">
    <location>
        <begin position="243"/>
        <end position="284"/>
    </location>
</feature>
<dbReference type="PROSITE" id="PS50026">
    <property type="entry name" value="EGF_3"/>
    <property type="match status" value="2"/>
</dbReference>
<comment type="catalytic activity">
    <reaction evidence="17">
        <text>L-threonyl-[protein] + ATP = O-phospho-L-threonyl-[protein] + ADP + H(+)</text>
        <dbReference type="Rhea" id="RHEA:46608"/>
        <dbReference type="Rhea" id="RHEA-COMP:11060"/>
        <dbReference type="Rhea" id="RHEA-COMP:11605"/>
        <dbReference type="ChEBI" id="CHEBI:15378"/>
        <dbReference type="ChEBI" id="CHEBI:30013"/>
        <dbReference type="ChEBI" id="CHEBI:30616"/>
        <dbReference type="ChEBI" id="CHEBI:61977"/>
        <dbReference type="ChEBI" id="CHEBI:456216"/>
    </reaction>
</comment>
<dbReference type="InterPro" id="IPR000719">
    <property type="entry name" value="Prot_kinase_dom"/>
</dbReference>
<evidence type="ECO:0000256" key="14">
    <source>
        <dbReference type="ARBA" id="ARBA00023157"/>
    </source>
</evidence>
<dbReference type="GO" id="GO:0007166">
    <property type="term" value="P:cell surface receptor signaling pathway"/>
    <property type="evidence" value="ECO:0007669"/>
    <property type="project" value="InterPro"/>
</dbReference>
<dbReference type="PROSITE" id="PS00107">
    <property type="entry name" value="PROTEIN_KINASE_ATP"/>
    <property type="match status" value="1"/>
</dbReference>
<dbReference type="FunFam" id="2.10.25.10:FF:000038">
    <property type="entry name" value="Fibrillin 2"/>
    <property type="match status" value="1"/>
</dbReference>
<dbReference type="InterPro" id="IPR000152">
    <property type="entry name" value="EGF-type_Asp/Asn_hydroxyl_site"/>
</dbReference>
<dbReference type="InterPro" id="IPR049883">
    <property type="entry name" value="NOTCH1_EGF-like"/>
</dbReference>
<evidence type="ECO:0000256" key="11">
    <source>
        <dbReference type="ARBA" id="ARBA00022840"/>
    </source>
</evidence>
<feature type="signal peptide" evidence="21">
    <location>
        <begin position="1"/>
        <end position="18"/>
    </location>
</feature>
<dbReference type="GO" id="GO:0005509">
    <property type="term" value="F:calcium ion binding"/>
    <property type="evidence" value="ECO:0007669"/>
    <property type="project" value="InterPro"/>
</dbReference>
<dbReference type="GO" id="GO:0030247">
    <property type="term" value="F:polysaccharide binding"/>
    <property type="evidence" value="ECO:0007669"/>
    <property type="project" value="InterPro"/>
</dbReference>
<keyword evidence="15" id="KW-0325">Glycoprotein</keyword>
<dbReference type="GeneID" id="105127908"/>
<evidence type="ECO:0000256" key="5">
    <source>
        <dbReference type="ARBA" id="ARBA00022679"/>
    </source>
</evidence>
<keyword evidence="5" id="KW-0808">Transferase</keyword>
<dbReference type="GO" id="GO:0005524">
    <property type="term" value="F:ATP binding"/>
    <property type="evidence" value="ECO:0007669"/>
    <property type="project" value="UniProtKB-UniRule"/>
</dbReference>
<dbReference type="Pfam" id="PF07714">
    <property type="entry name" value="PK_Tyr_Ser-Thr"/>
    <property type="match status" value="1"/>
</dbReference>
<evidence type="ECO:0000256" key="16">
    <source>
        <dbReference type="ARBA" id="ARBA00047558"/>
    </source>
</evidence>
<dbReference type="InterPro" id="IPR045274">
    <property type="entry name" value="WAK-like"/>
</dbReference>
<keyword evidence="13" id="KW-0472">Membrane</keyword>
<evidence type="ECO:0000256" key="6">
    <source>
        <dbReference type="ARBA" id="ARBA00022692"/>
    </source>
</evidence>
<dbReference type="Gene3D" id="1.10.510.10">
    <property type="entry name" value="Transferase(Phosphotransferase) domain 1"/>
    <property type="match status" value="1"/>
</dbReference>
<evidence type="ECO:0000256" key="3">
    <source>
        <dbReference type="ARBA" id="ARBA00022536"/>
    </source>
</evidence>
<dbReference type="Gene3D" id="2.10.25.10">
    <property type="entry name" value="Laminin"/>
    <property type="match status" value="2"/>
</dbReference>
<evidence type="ECO:0000313" key="24">
    <source>
        <dbReference type="Proteomes" id="UP000694918"/>
    </source>
</evidence>
<dbReference type="PROSITE" id="PS01187">
    <property type="entry name" value="EGF_CA"/>
    <property type="match status" value="1"/>
</dbReference>